<keyword evidence="3" id="KW-1185">Reference proteome</keyword>
<sequence>MSFFDNSVPPLCCKPTNLDISPQQKVLYLSWGRGKHRFYLRIYTRVDLACLLWALVLIPIFVTPQFFALSWTVQAGLWSSLSLIGLAAMVAMSHEWVKVERVSWVLYCWVILILIGLLVTDLGIILIWSGVIANLCSLWLGLSALGYWCTGLALHSRAIIAAGFFQLLSIGVLPYVRSWQFLFTGSVMVLALILLAEFRWDILPSQLRNKASNSSYSQLQIRTKHN</sequence>
<feature type="transmembrane region" description="Helical" evidence="1">
    <location>
        <begin position="125"/>
        <end position="146"/>
    </location>
</feature>
<protein>
    <submittedName>
        <fullName evidence="2">Uncharacterized protein</fullName>
    </submittedName>
</protein>
<proteinExistence type="predicted"/>
<dbReference type="eggNOG" id="ENOG502Z9IY">
    <property type="taxonomic scope" value="Bacteria"/>
</dbReference>
<name>K9WF87_9CYAN</name>
<feature type="transmembrane region" description="Helical" evidence="1">
    <location>
        <begin position="68"/>
        <end position="90"/>
    </location>
</feature>
<accession>K9WF87</accession>
<feature type="transmembrane region" description="Helical" evidence="1">
    <location>
        <begin position="158"/>
        <end position="176"/>
    </location>
</feature>
<reference evidence="2 3" key="1">
    <citation type="submission" date="2012-06" db="EMBL/GenBank/DDBJ databases">
        <title>Finished chromosome of genome of Microcoleus sp. PCC 7113.</title>
        <authorList>
            <consortium name="US DOE Joint Genome Institute"/>
            <person name="Gugger M."/>
            <person name="Coursin T."/>
            <person name="Rippka R."/>
            <person name="Tandeau De Marsac N."/>
            <person name="Huntemann M."/>
            <person name="Wei C.-L."/>
            <person name="Han J."/>
            <person name="Detter J.C."/>
            <person name="Han C."/>
            <person name="Tapia R."/>
            <person name="Chen A."/>
            <person name="Kyrpides N."/>
            <person name="Mavromatis K."/>
            <person name="Markowitz V."/>
            <person name="Szeto E."/>
            <person name="Ivanova N."/>
            <person name="Pagani I."/>
            <person name="Pati A."/>
            <person name="Goodwin L."/>
            <person name="Nordberg H.P."/>
            <person name="Cantor M.N."/>
            <person name="Hua S.X."/>
            <person name="Woyke T."/>
            <person name="Kerfeld C.A."/>
        </authorList>
    </citation>
    <scope>NUCLEOTIDE SEQUENCE [LARGE SCALE GENOMIC DNA]</scope>
    <source>
        <strain evidence="2 3">PCC 7113</strain>
    </source>
</reference>
<organism evidence="2 3">
    <name type="scientific">Allocoleopsis franciscana PCC 7113</name>
    <dbReference type="NCBI Taxonomy" id="1173027"/>
    <lineage>
        <taxon>Bacteria</taxon>
        <taxon>Bacillati</taxon>
        <taxon>Cyanobacteriota</taxon>
        <taxon>Cyanophyceae</taxon>
        <taxon>Coleofasciculales</taxon>
        <taxon>Coleofasciculaceae</taxon>
        <taxon>Allocoleopsis</taxon>
        <taxon>Allocoleopsis franciscana</taxon>
    </lineage>
</organism>
<gene>
    <name evidence="2" type="ORF">Mic7113_2651</name>
</gene>
<dbReference type="Proteomes" id="UP000010471">
    <property type="component" value="Chromosome"/>
</dbReference>
<evidence type="ECO:0000256" key="1">
    <source>
        <dbReference type="SAM" id="Phobius"/>
    </source>
</evidence>
<keyword evidence="1" id="KW-1133">Transmembrane helix</keyword>
<evidence type="ECO:0000313" key="3">
    <source>
        <dbReference type="Proteomes" id="UP000010471"/>
    </source>
</evidence>
<feature type="transmembrane region" description="Helical" evidence="1">
    <location>
        <begin position="182"/>
        <end position="200"/>
    </location>
</feature>
<keyword evidence="1" id="KW-0812">Transmembrane</keyword>
<dbReference type="AlphaFoldDB" id="K9WF87"/>
<dbReference type="HOGENOM" id="CLU_1203728_0_0_3"/>
<dbReference type="STRING" id="1173027.Mic7113_2651"/>
<feature type="transmembrane region" description="Helical" evidence="1">
    <location>
        <begin position="102"/>
        <end position="119"/>
    </location>
</feature>
<dbReference type="KEGG" id="mic:Mic7113_2651"/>
<dbReference type="RefSeq" id="WP_015182588.1">
    <property type="nucleotide sequence ID" value="NC_019738.1"/>
</dbReference>
<keyword evidence="1" id="KW-0472">Membrane</keyword>
<dbReference type="EMBL" id="CP003630">
    <property type="protein sequence ID" value="AFZ18439.1"/>
    <property type="molecule type" value="Genomic_DNA"/>
</dbReference>
<feature type="transmembrane region" description="Helical" evidence="1">
    <location>
        <begin position="42"/>
        <end position="62"/>
    </location>
</feature>
<evidence type="ECO:0000313" key="2">
    <source>
        <dbReference type="EMBL" id="AFZ18439.1"/>
    </source>
</evidence>